<keyword evidence="3" id="KW-1133">Transmembrane helix</keyword>
<evidence type="ECO:0000313" key="7">
    <source>
        <dbReference type="EMBL" id="OOK68783.1"/>
    </source>
</evidence>
<evidence type="ECO:0000256" key="4">
    <source>
        <dbReference type="ARBA" id="ARBA00023136"/>
    </source>
</evidence>
<protein>
    <submittedName>
        <fullName evidence="7">MMPL family protein</fullName>
    </submittedName>
</protein>
<comment type="subcellular location">
    <subcellularLocation>
        <location evidence="1">Membrane</location>
        <topology evidence="1">Multi-pass membrane protein</topology>
    </subcellularLocation>
</comment>
<reference evidence="7 8" key="1">
    <citation type="submission" date="2017-02" db="EMBL/GenBank/DDBJ databases">
        <title>Complete genome sequences of Mycobacterium kansasii strains isolated from rhesus macaques.</title>
        <authorList>
            <person name="Panda A."/>
            <person name="Nagaraj S."/>
            <person name="Zhao X."/>
            <person name="Tettelin H."/>
            <person name="Detolla L.J."/>
        </authorList>
    </citation>
    <scope>NUCLEOTIDE SEQUENCE [LARGE SCALE GENOMIC DNA]</scope>
    <source>
        <strain evidence="7 8">11-3813</strain>
    </source>
</reference>
<organism evidence="7 8">
    <name type="scientific">Mycobacterium kansasii</name>
    <dbReference type="NCBI Taxonomy" id="1768"/>
    <lineage>
        <taxon>Bacteria</taxon>
        <taxon>Bacillati</taxon>
        <taxon>Actinomycetota</taxon>
        <taxon>Actinomycetes</taxon>
        <taxon>Mycobacteriales</taxon>
        <taxon>Mycobacteriaceae</taxon>
        <taxon>Mycobacterium</taxon>
    </lineage>
</organism>
<dbReference type="GO" id="GO:0016020">
    <property type="term" value="C:membrane"/>
    <property type="evidence" value="ECO:0007669"/>
    <property type="project" value="UniProtKB-SubCell"/>
</dbReference>
<comment type="caution">
    <text evidence="7">The sequence shown here is derived from an EMBL/GenBank/DDBJ whole genome shotgun (WGS) entry which is preliminary data.</text>
</comment>
<evidence type="ECO:0000256" key="2">
    <source>
        <dbReference type="ARBA" id="ARBA00022692"/>
    </source>
</evidence>
<sequence>MLVAVLAALTLGPAVLVVGSYFKIFDPKRKMRTRAGEGWAPPSCAGPDRSWPCPSRSP</sequence>
<evidence type="ECO:0000313" key="8">
    <source>
        <dbReference type="Proteomes" id="UP000189229"/>
    </source>
</evidence>
<dbReference type="Proteomes" id="UP000189229">
    <property type="component" value="Unassembled WGS sequence"/>
</dbReference>
<name>A0A1V3WP98_MYCKA</name>
<feature type="domain" description="Membrane transport protein MMPL" evidence="6">
    <location>
        <begin position="1"/>
        <end position="53"/>
    </location>
</feature>
<evidence type="ECO:0000256" key="1">
    <source>
        <dbReference type="ARBA" id="ARBA00004141"/>
    </source>
</evidence>
<dbReference type="EMBL" id="MVBM01000007">
    <property type="protein sequence ID" value="OOK68783.1"/>
    <property type="molecule type" value="Genomic_DNA"/>
</dbReference>
<dbReference type="InterPro" id="IPR004869">
    <property type="entry name" value="MMPL_dom"/>
</dbReference>
<evidence type="ECO:0000256" key="5">
    <source>
        <dbReference type="SAM" id="MobiDB-lite"/>
    </source>
</evidence>
<accession>A0A1V3WP98</accession>
<gene>
    <name evidence="7" type="ORF">BZL30_7337</name>
</gene>
<dbReference type="Pfam" id="PF03176">
    <property type="entry name" value="MMPL"/>
    <property type="match status" value="1"/>
</dbReference>
<keyword evidence="2" id="KW-0812">Transmembrane</keyword>
<keyword evidence="4" id="KW-0472">Membrane</keyword>
<evidence type="ECO:0000259" key="6">
    <source>
        <dbReference type="Pfam" id="PF03176"/>
    </source>
</evidence>
<evidence type="ECO:0000256" key="3">
    <source>
        <dbReference type="ARBA" id="ARBA00022989"/>
    </source>
</evidence>
<dbReference type="AlphaFoldDB" id="A0A1V3WP98"/>
<feature type="region of interest" description="Disordered" evidence="5">
    <location>
        <begin position="34"/>
        <end position="58"/>
    </location>
</feature>
<proteinExistence type="predicted"/>